<reference evidence="1 2" key="1">
    <citation type="submission" date="2016-07" db="EMBL/GenBank/DDBJ databases">
        <title>Pervasive Adenine N6-methylation of Active Genes in Fungi.</title>
        <authorList>
            <consortium name="DOE Joint Genome Institute"/>
            <person name="Mondo S.J."/>
            <person name="Dannebaum R.O."/>
            <person name="Kuo R.C."/>
            <person name="Labutti K."/>
            <person name="Haridas S."/>
            <person name="Kuo A."/>
            <person name="Salamov A."/>
            <person name="Ahrendt S.R."/>
            <person name="Lipzen A."/>
            <person name="Sullivan W."/>
            <person name="Andreopoulos W.B."/>
            <person name="Clum A."/>
            <person name="Lindquist E."/>
            <person name="Daum C."/>
            <person name="Ramamoorthy G.K."/>
            <person name="Gryganskyi A."/>
            <person name="Culley D."/>
            <person name="Magnuson J.K."/>
            <person name="James T.Y."/>
            <person name="O'Malley M.A."/>
            <person name="Stajich J.E."/>
            <person name="Spatafora J.W."/>
            <person name="Visel A."/>
            <person name="Grigoriev I.V."/>
        </authorList>
    </citation>
    <scope>NUCLEOTIDE SEQUENCE [LARGE SCALE GENOMIC DNA]</scope>
    <source>
        <strain evidence="1 2">CBS 129021</strain>
    </source>
</reference>
<sequence length="362" mass="40086">MTDCLGLLLLPTPPQQITFLDVRVALHPPLSSAVLRLSKARPRQQESAALLEIAIPLTRVIQNSYNHQELFAETGRLLFNVYQLLETIYQKENIPSEGPGAVDTRILFVHDGSEELDDGEGLPLVITSFGALARTSRPWTHLFAVESEPGETLLRRFMTLRGGDISRREHDPLLESIQRLKGGLQIYMPSLHSNGLGPIYDGSRQDSPTWKVTVVIGGGGRRVDFTDKYLLTMGLLSIAGVRDQGLADPGRIEPRALHVAILDEGDHQLEMETKAFAFIQSLTGFLRYEGQSPTVSGVGVDVTFQPLQDSMANTSDETNARVVVVSKTRRKAWEEILGGRDRGKNTTIVELNPIEPAEWEDD</sequence>
<dbReference type="Proteomes" id="UP000193689">
    <property type="component" value="Unassembled WGS sequence"/>
</dbReference>
<dbReference type="EMBL" id="MCFJ01000017">
    <property type="protein sequence ID" value="ORY58221.1"/>
    <property type="molecule type" value="Genomic_DNA"/>
</dbReference>
<proteinExistence type="predicted"/>
<dbReference type="GeneID" id="63781852"/>
<name>A0A1Y2DG18_9PEZI</name>
<evidence type="ECO:0000313" key="2">
    <source>
        <dbReference type="Proteomes" id="UP000193689"/>
    </source>
</evidence>
<dbReference type="STRING" id="1141098.A0A1Y2DG18"/>
<gene>
    <name evidence="1" type="ORF">BCR38DRAFT_78358</name>
</gene>
<comment type="caution">
    <text evidence="1">The sequence shown here is derived from an EMBL/GenBank/DDBJ whole genome shotgun (WGS) entry which is preliminary data.</text>
</comment>
<protein>
    <submittedName>
        <fullName evidence="1">Uncharacterized protein</fullName>
    </submittedName>
</protein>
<dbReference type="InParanoid" id="A0A1Y2DG18"/>
<evidence type="ECO:0000313" key="1">
    <source>
        <dbReference type="EMBL" id="ORY58221.1"/>
    </source>
</evidence>
<accession>A0A1Y2DG18</accession>
<organism evidence="1 2">
    <name type="scientific">Pseudomassariella vexata</name>
    <dbReference type="NCBI Taxonomy" id="1141098"/>
    <lineage>
        <taxon>Eukaryota</taxon>
        <taxon>Fungi</taxon>
        <taxon>Dikarya</taxon>
        <taxon>Ascomycota</taxon>
        <taxon>Pezizomycotina</taxon>
        <taxon>Sordariomycetes</taxon>
        <taxon>Xylariomycetidae</taxon>
        <taxon>Amphisphaeriales</taxon>
        <taxon>Pseudomassariaceae</taxon>
        <taxon>Pseudomassariella</taxon>
    </lineage>
</organism>
<dbReference type="OrthoDB" id="330671at2759"/>
<dbReference type="AlphaFoldDB" id="A0A1Y2DG18"/>
<keyword evidence="2" id="KW-1185">Reference proteome</keyword>
<dbReference type="RefSeq" id="XP_040711256.1">
    <property type="nucleotide sequence ID" value="XM_040865640.1"/>
</dbReference>